<feature type="domain" description="Solute-binding protein family 5" evidence="4">
    <location>
        <begin position="72"/>
        <end position="448"/>
    </location>
</feature>
<dbReference type="GO" id="GO:0043190">
    <property type="term" value="C:ATP-binding cassette (ABC) transporter complex"/>
    <property type="evidence" value="ECO:0007669"/>
    <property type="project" value="InterPro"/>
</dbReference>
<dbReference type="GO" id="GO:0015833">
    <property type="term" value="P:peptide transport"/>
    <property type="evidence" value="ECO:0007669"/>
    <property type="project" value="TreeGrafter"/>
</dbReference>
<feature type="chain" id="PRO_5027018559" evidence="3">
    <location>
        <begin position="25"/>
        <end position="526"/>
    </location>
</feature>
<protein>
    <submittedName>
        <fullName evidence="5">ABC transporter substrate-binding protein</fullName>
    </submittedName>
</protein>
<keyword evidence="2 3" id="KW-0732">Signal</keyword>
<dbReference type="Pfam" id="PF00496">
    <property type="entry name" value="SBP_bac_5"/>
    <property type="match status" value="1"/>
</dbReference>
<sequence length="526" mass="58007">MLKRMFARCVAGVLIASAATTACAQEASKVLRIVPQADLKILDPIWTTAFITRDHGYMIYDTLFGVDAKGVVQPEMVDTYTSSPDGKTWTFTLRKGLAFSDGKPVTSADVIASITRWGKRDVFGERMFAALQSFDAVDAKSFRMTFRQPFPMVLDALGKPSGSAAFIMPKRVADTPADQQISDYTGSGPYIFKQDEYRPGAKIVYIKNPNYVPRPEPASGTAGGKHVYVDRVEWIVLKDAQTQANAIANGEVDMIEWMPAEQYAAFKGNPKLELVKPTPAGLFDLHLNHLVPPFNNPKIAQAAIMAINQEALMRAQLVNKDLYRTCSSIYPCDSPLASTETAYFTGKPQFAAARNLLKEAGYDGKPVVLMYPSDYAVLNKFPPVMAQLLKQAGFNVDLQAMDWSTLVTRRTSKALADKGGWNLFITGWAPGDTMNPLFFTPLTGNGEKGWFGWATDDKIEQLKNDYLVTNDPVQRKKIAAAIQLETYQSGILAPLGDFDFYSVIRKGVVSGVVPAPVNVFWNIRKS</sequence>
<dbReference type="GO" id="GO:0030288">
    <property type="term" value="C:outer membrane-bounded periplasmic space"/>
    <property type="evidence" value="ECO:0007669"/>
    <property type="project" value="UniProtKB-ARBA"/>
</dbReference>
<accession>A0A6N6WBN2</accession>
<evidence type="ECO:0000256" key="3">
    <source>
        <dbReference type="SAM" id="SignalP"/>
    </source>
</evidence>
<proteinExistence type="inferred from homology"/>
<dbReference type="Gene3D" id="3.40.190.10">
    <property type="entry name" value="Periplasmic binding protein-like II"/>
    <property type="match status" value="1"/>
</dbReference>
<dbReference type="OrthoDB" id="9801799at2"/>
<dbReference type="RefSeq" id="WP_154561990.1">
    <property type="nucleotide sequence ID" value="NZ_JAMXWG010000001.1"/>
</dbReference>
<dbReference type="PANTHER" id="PTHR30290:SF38">
    <property type="entry name" value="D,D-DIPEPTIDE-BINDING PERIPLASMIC PROTEIN DDPA-RELATED"/>
    <property type="match status" value="1"/>
</dbReference>
<reference evidence="5 6" key="1">
    <citation type="journal article" date="2020" name="Int. J. Syst. Evol. Microbiol.">
        <title>Paraburkholderia madseniana sp. nov., a phenolic acid-degrading bacterium isolated from acidic forest soil.</title>
        <authorList>
            <person name="Wilhelm R.C."/>
            <person name="Murphy S.J.L."/>
            <person name="Feriancek N.M."/>
            <person name="Karasz D.C."/>
            <person name="DeRito C.M."/>
            <person name="Newman J.D."/>
            <person name="Buckley D.H."/>
        </authorList>
    </citation>
    <scope>NUCLEOTIDE SEQUENCE [LARGE SCALE GENOMIC DNA]</scope>
    <source>
        <strain evidence="5 6">RP11</strain>
    </source>
</reference>
<dbReference type="AlphaFoldDB" id="A0A6N6WBN2"/>
<dbReference type="PROSITE" id="PS51257">
    <property type="entry name" value="PROKAR_LIPOPROTEIN"/>
    <property type="match status" value="1"/>
</dbReference>
<dbReference type="Gene3D" id="3.10.105.10">
    <property type="entry name" value="Dipeptide-binding Protein, Domain 3"/>
    <property type="match status" value="1"/>
</dbReference>
<dbReference type="GO" id="GO:1904680">
    <property type="term" value="F:peptide transmembrane transporter activity"/>
    <property type="evidence" value="ECO:0007669"/>
    <property type="project" value="TreeGrafter"/>
</dbReference>
<feature type="signal peptide" evidence="3">
    <location>
        <begin position="1"/>
        <end position="24"/>
    </location>
</feature>
<dbReference type="PIRSF" id="PIRSF002741">
    <property type="entry name" value="MppA"/>
    <property type="match status" value="1"/>
</dbReference>
<dbReference type="InterPro" id="IPR030678">
    <property type="entry name" value="Peptide/Ni-bd"/>
</dbReference>
<dbReference type="InterPro" id="IPR039424">
    <property type="entry name" value="SBP_5"/>
</dbReference>
<evidence type="ECO:0000259" key="4">
    <source>
        <dbReference type="Pfam" id="PF00496"/>
    </source>
</evidence>
<dbReference type="InterPro" id="IPR000914">
    <property type="entry name" value="SBP_5_dom"/>
</dbReference>
<organism evidence="5 6">
    <name type="scientific">Paraburkholderia madseniana</name>
    <dbReference type="NCBI Taxonomy" id="2599607"/>
    <lineage>
        <taxon>Bacteria</taxon>
        <taxon>Pseudomonadati</taxon>
        <taxon>Pseudomonadota</taxon>
        <taxon>Betaproteobacteria</taxon>
        <taxon>Burkholderiales</taxon>
        <taxon>Burkholderiaceae</taxon>
        <taxon>Paraburkholderia</taxon>
    </lineage>
</organism>
<dbReference type="SUPFAM" id="SSF53850">
    <property type="entry name" value="Periplasmic binding protein-like II"/>
    <property type="match status" value="1"/>
</dbReference>
<dbReference type="PANTHER" id="PTHR30290">
    <property type="entry name" value="PERIPLASMIC BINDING COMPONENT OF ABC TRANSPORTER"/>
    <property type="match status" value="1"/>
</dbReference>
<dbReference type="Proteomes" id="UP000463700">
    <property type="component" value="Unassembled WGS sequence"/>
</dbReference>
<comment type="caution">
    <text evidence="5">The sequence shown here is derived from an EMBL/GenBank/DDBJ whole genome shotgun (WGS) entry which is preliminary data.</text>
</comment>
<dbReference type="EMBL" id="VOSW01000038">
    <property type="protein sequence ID" value="KAE8758067.1"/>
    <property type="molecule type" value="Genomic_DNA"/>
</dbReference>
<evidence type="ECO:0000313" key="6">
    <source>
        <dbReference type="Proteomes" id="UP000463700"/>
    </source>
</evidence>
<evidence type="ECO:0000256" key="1">
    <source>
        <dbReference type="ARBA" id="ARBA00005695"/>
    </source>
</evidence>
<gene>
    <name evidence="5" type="ORF">FSO04_20745</name>
</gene>
<evidence type="ECO:0000313" key="5">
    <source>
        <dbReference type="EMBL" id="KAE8758067.1"/>
    </source>
</evidence>
<evidence type="ECO:0000256" key="2">
    <source>
        <dbReference type="ARBA" id="ARBA00022729"/>
    </source>
</evidence>
<comment type="similarity">
    <text evidence="1">Belongs to the bacterial solute-binding protein 5 family.</text>
</comment>
<name>A0A6N6WBN2_9BURK</name>
<dbReference type="CDD" id="cd08502">
    <property type="entry name" value="PBP2_NikA_DppA_OppA_like_16"/>
    <property type="match status" value="1"/>
</dbReference>